<protein>
    <submittedName>
        <fullName evidence="1">Uncharacterized protein</fullName>
    </submittedName>
</protein>
<dbReference type="EMBL" id="JADJUC010000014">
    <property type="protein sequence ID" value="MBK8524797.1"/>
    <property type="molecule type" value="Genomic_DNA"/>
</dbReference>
<dbReference type="AlphaFoldDB" id="A0A9D7K519"/>
<name>A0A9D7K519_9PROT</name>
<evidence type="ECO:0000313" key="2">
    <source>
        <dbReference type="Proteomes" id="UP000886689"/>
    </source>
</evidence>
<accession>A0A9D7K519</accession>
<organism evidence="1 2">
    <name type="scientific">Candidatus Proximibacter danicus</name>
    <dbReference type="NCBI Taxonomy" id="2954365"/>
    <lineage>
        <taxon>Bacteria</taxon>
        <taxon>Pseudomonadati</taxon>
        <taxon>Pseudomonadota</taxon>
        <taxon>Betaproteobacteria</taxon>
        <taxon>Candidatus Proximibacter</taxon>
    </lineage>
</organism>
<dbReference type="Proteomes" id="UP000886689">
    <property type="component" value="Unassembled WGS sequence"/>
</dbReference>
<reference evidence="1" key="1">
    <citation type="submission" date="2020-10" db="EMBL/GenBank/DDBJ databases">
        <title>Connecting structure to function with the recovery of over 1000 high-quality activated sludge metagenome-assembled genomes encoding full-length rRNA genes using long-read sequencing.</title>
        <authorList>
            <person name="Singleton C.M."/>
            <person name="Petriglieri F."/>
            <person name="Kristensen J.M."/>
            <person name="Kirkegaard R.H."/>
            <person name="Michaelsen T.Y."/>
            <person name="Andersen M.H."/>
            <person name="Karst S.M."/>
            <person name="Dueholm M.S."/>
            <person name="Nielsen P.H."/>
            <person name="Albertsen M."/>
        </authorList>
    </citation>
    <scope>NUCLEOTIDE SEQUENCE</scope>
    <source>
        <strain evidence="1">Hirt_18-Q3-R61-65_BATAC.395</strain>
    </source>
</reference>
<proteinExistence type="predicted"/>
<sequence>MRLTLGRAGVTLAATALITVDGGMQTRLSPHRLDSQSPGLRHKTTFRDLSDQELARAPAIRRYSHAAATNVAS</sequence>
<evidence type="ECO:0000313" key="1">
    <source>
        <dbReference type="EMBL" id="MBK8524797.1"/>
    </source>
</evidence>
<comment type="caution">
    <text evidence="1">The sequence shown here is derived from an EMBL/GenBank/DDBJ whole genome shotgun (WGS) entry which is preliminary data.</text>
</comment>
<gene>
    <name evidence="1" type="ORF">IPL58_12330</name>
</gene>